<evidence type="ECO:0000256" key="1">
    <source>
        <dbReference type="SAM" id="SignalP"/>
    </source>
</evidence>
<dbReference type="RefSeq" id="WP_160735058.1">
    <property type="nucleotide sequence ID" value="NZ_WTYT01000001.1"/>
</dbReference>
<dbReference type="EMBL" id="WTYT01000001">
    <property type="protein sequence ID" value="MXO64652.1"/>
    <property type="molecule type" value="Genomic_DNA"/>
</dbReference>
<feature type="signal peptide" evidence="1">
    <location>
        <begin position="1"/>
        <end position="21"/>
    </location>
</feature>
<name>A0A6I4T2W1_9SPHN</name>
<evidence type="ECO:0000313" key="3">
    <source>
        <dbReference type="Proteomes" id="UP000438476"/>
    </source>
</evidence>
<protein>
    <submittedName>
        <fullName evidence="2">Uncharacterized protein</fullName>
    </submittedName>
</protein>
<sequence length="112" mass="11994">MKKFGILAACAIALAPVAVQAQDNTPDPATAKRGAVIVRSFVMAMNSDELAQTVRGQIYGCMYNNPISKISQAAGKILENNPNLQADNPTHVYVAAARACGVTFRKQEQNED</sequence>
<evidence type="ECO:0000313" key="2">
    <source>
        <dbReference type="EMBL" id="MXO64652.1"/>
    </source>
</evidence>
<organism evidence="2 3">
    <name type="scientific">Altericroceibacterium endophyticum</name>
    <dbReference type="NCBI Taxonomy" id="1808508"/>
    <lineage>
        <taxon>Bacteria</taxon>
        <taxon>Pseudomonadati</taxon>
        <taxon>Pseudomonadota</taxon>
        <taxon>Alphaproteobacteria</taxon>
        <taxon>Sphingomonadales</taxon>
        <taxon>Erythrobacteraceae</taxon>
        <taxon>Altericroceibacterium</taxon>
    </lineage>
</organism>
<keyword evidence="3" id="KW-1185">Reference proteome</keyword>
<dbReference type="Proteomes" id="UP000438476">
    <property type="component" value="Unassembled WGS sequence"/>
</dbReference>
<comment type="caution">
    <text evidence="2">The sequence shown here is derived from an EMBL/GenBank/DDBJ whole genome shotgun (WGS) entry which is preliminary data.</text>
</comment>
<proteinExistence type="predicted"/>
<reference evidence="2 3" key="1">
    <citation type="submission" date="2019-12" db="EMBL/GenBank/DDBJ databases">
        <title>Genomic-based taxomic classification of the family Erythrobacteraceae.</title>
        <authorList>
            <person name="Xu L."/>
        </authorList>
    </citation>
    <scope>NUCLEOTIDE SEQUENCE [LARGE SCALE GENOMIC DNA]</scope>
    <source>
        <strain evidence="2 3">LMG 29518</strain>
    </source>
</reference>
<dbReference type="OrthoDB" id="7428787at2"/>
<accession>A0A6I4T2W1</accession>
<keyword evidence="1" id="KW-0732">Signal</keyword>
<feature type="chain" id="PRO_5026223271" evidence="1">
    <location>
        <begin position="22"/>
        <end position="112"/>
    </location>
</feature>
<gene>
    <name evidence="2" type="ORF">GRI91_02665</name>
</gene>
<dbReference type="AlphaFoldDB" id="A0A6I4T2W1"/>